<comment type="function">
    <text evidence="13">Necessary for the introduction of cis unsaturation into fatty acids. Catalyzes the dehydration of (3R)-3-hydroxydecanoyl-ACP to E-(2)-decenoyl-ACP and then its isomerization to Z-(3)-decenoyl-ACP. Can catalyze the dehydratase reaction for beta-hydroxyacyl-ACPs with saturated chain lengths up to 16:0, being most active on intermediate chain length.</text>
</comment>
<evidence type="ECO:0000256" key="11">
    <source>
        <dbReference type="ARBA" id="ARBA00023235"/>
    </source>
</evidence>
<evidence type="ECO:0000256" key="13">
    <source>
        <dbReference type="HAMAP-Rule" id="MF_00405"/>
    </source>
</evidence>
<dbReference type="Gene3D" id="3.10.129.10">
    <property type="entry name" value="Hotdog Thioesterase"/>
    <property type="match status" value="1"/>
</dbReference>
<dbReference type="eggNOG" id="COG0764">
    <property type="taxonomic scope" value="Bacteria"/>
</dbReference>
<proteinExistence type="inferred from homology"/>
<dbReference type="InterPro" id="IPR013114">
    <property type="entry name" value="FabA_FabZ"/>
</dbReference>
<keyword evidence="6 13" id="KW-0963">Cytoplasm</keyword>
<dbReference type="EC" id="5.3.3.14" evidence="13"/>
<evidence type="ECO:0000313" key="14">
    <source>
        <dbReference type="EMBL" id="KFD18165.1"/>
    </source>
</evidence>
<keyword evidence="12 13" id="KW-0456">Lyase</keyword>
<dbReference type="HAMAP" id="MF_00405">
    <property type="entry name" value="FabA"/>
    <property type="match status" value="1"/>
</dbReference>
<keyword evidence="7 13" id="KW-0444">Lipid biosynthesis</keyword>
<dbReference type="CDD" id="cd01287">
    <property type="entry name" value="FabA"/>
    <property type="match status" value="1"/>
</dbReference>
<dbReference type="UniPathway" id="UPA00094"/>
<name>A0A085JCG9_9GAMM</name>
<keyword evidence="8 13" id="KW-0276">Fatty acid metabolism</keyword>
<sequence length="172" mass="18864">MVEKRESYTKEDLAASGRGELFGENGPPLPAGNMLMMDRVIKMSETGGNYDKGFVEAELDITPDLWFFACHFVNDPVMPGCLGLDAMWQLVGFYLGWLGAEGKGRALGVGEVKFTGQVLPTAKKVTYKIHFKRVINRKLVMGVADGEVFVDGKLIYTASDLKVGLFKDTGAF</sequence>
<evidence type="ECO:0000256" key="3">
    <source>
        <dbReference type="ARBA" id="ARBA00005194"/>
    </source>
</evidence>
<evidence type="ECO:0000256" key="10">
    <source>
        <dbReference type="ARBA" id="ARBA00023160"/>
    </source>
</evidence>
<dbReference type="InterPro" id="IPR029069">
    <property type="entry name" value="HotDog_dom_sf"/>
</dbReference>
<dbReference type="NCBIfam" id="TIGR01749">
    <property type="entry name" value="fabA"/>
    <property type="match status" value="1"/>
</dbReference>
<dbReference type="RefSeq" id="WP_025902821.1">
    <property type="nucleotide sequence ID" value="NZ_ATMJ01000046.1"/>
</dbReference>
<comment type="pathway">
    <text evidence="3 13">Lipid metabolism; fatty acid biosynthesis.</text>
</comment>
<evidence type="ECO:0000256" key="7">
    <source>
        <dbReference type="ARBA" id="ARBA00022516"/>
    </source>
</evidence>
<reference evidence="14 15" key="1">
    <citation type="submission" date="2014-05" db="EMBL/GenBank/DDBJ databases">
        <title>ATOL: Assembling a taxonomically balanced genome-scale reconstruction of the evolutionary history of the Enterobacteriaceae.</title>
        <authorList>
            <person name="Plunkett G.III."/>
            <person name="Neeno-Eckwall E.C."/>
            <person name="Glasner J.D."/>
            <person name="Perna N.T."/>
        </authorList>
    </citation>
    <scope>NUCLEOTIDE SEQUENCE [LARGE SCALE GENOMIC DNA]</scope>
    <source>
        <strain evidence="14 15">ATCC 33301</strain>
    </source>
</reference>
<dbReference type="NCBIfam" id="NF003509">
    <property type="entry name" value="PRK05174.1"/>
    <property type="match status" value="1"/>
</dbReference>
<dbReference type="InterPro" id="IPR010083">
    <property type="entry name" value="FabA"/>
</dbReference>
<comment type="similarity">
    <text evidence="4 13">Belongs to the thioester dehydratase family. FabA subfamily.</text>
</comment>
<gene>
    <name evidence="13 14" type="primary">fabA</name>
    <name evidence="14" type="ORF">GTPT_2700</name>
</gene>
<dbReference type="GO" id="GO:0034017">
    <property type="term" value="F:trans-2-decenoyl-acyl-carrier-protein isomerase activity"/>
    <property type="evidence" value="ECO:0007669"/>
    <property type="project" value="UniProtKB-UniRule"/>
</dbReference>
<feature type="active site" evidence="13">
    <location>
        <position position="71"/>
    </location>
</feature>
<evidence type="ECO:0000256" key="6">
    <source>
        <dbReference type="ARBA" id="ARBA00022490"/>
    </source>
</evidence>
<keyword evidence="15" id="KW-1185">Reference proteome</keyword>
<evidence type="ECO:0000256" key="12">
    <source>
        <dbReference type="ARBA" id="ARBA00023239"/>
    </source>
</evidence>
<comment type="subcellular location">
    <subcellularLocation>
        <location evidence="2 13">Cytoplasm</location>
    </subcellularLocation>
</comment>
<evidence type="ECO:0000256" key="4">
    <source>
        <dbReference type="ARBA" id="ARBA00006714"/>
    </source>
</evidence>
<comment type="subunit">
    <text evidence="5 13">Homodimer.</text>
</comment>
<evidence type="ECO:0000256" key="2">
    <source>
        <dbReference type="ARBA" id="ARBA00004496"/>
    </source>
</evidence>
<comment type="catalytic activity">
    <reaction evidence="13">
        <text>(2E)-decenoyl-[ACP] = (3Z)-decenoyl-[ACP]</text>
        <dbReference type="Rhea" id="RHEA:23568"/>
        <dbReference type="Rhea" id="RHEA-COMP:9639"/>
        <dbReference type="Rhea" id="RHEA-COMP:9927"/>
        <dbReference type="ChEBI" id="CHEBI:78467"/>
        <dbReference type="ChEBI" id="CHEBI:78798"/>
        <dbReference type="EC" id="5.3.3.14"/>
    </reaction>
</comment>
<organism evidence="14 15">
    <name type="scientific">Tatumella ptyseos ATCC 33301</name>
    <dbReference type="NCBI Taxonomy" id="1005995"/>
    <lineage>
        <taxon>Bacteria</taxon>
        <taxon>Pseudomonadati</taxon>
        <taxon>Pseudomonadota</taxon>
        <taxon>Gammaproteobacteria</taxon>
        <taxon>Enterobacterales</taxon>
        <taxon>Erwiniaceae</taxon>
        <taxon>Tatumella</taxon>
    </lineage>
</organism>
<dbReference type="GO" id="GO:0005737">
    <property type="term" value="C:cytoplasm"/>
    <property type="evidence" value="ECO:0007669"/>
    <property type="project" value="UniProtKB-SubCell"/>
</dbReference>
<evidence type="ECO:0000256" key="5">
    <source>
        <dbReference type="ARBA" id="ARBA00011738"/>
    </source>
</evidence>
<evidence type="ECO:0000256" key="8">
    <source>
        <dbReference type="ARBA" id="ARBA00022832"/>
    </source>
</evidence>
<evidence type="ECO:0000313" key="15">
    <source>
        <dbReference type="Proteomes" id="UP000028602"/>
    </source>
</evidence>
<comment type="catalytic activity">
    <reaction evidence="13">
        <text>(3R)-hydroxydecanoyl-[ACP] = (2E)-decenoyl-[ACP] + H2O</text>
        <dbReference type="Rhea" id="RHEA:41860"/>
        <dbReference type="Rhea" id="RHEA-COMP:9638"/>
        <dbReference type="Rhea" id="RHEA-COMP:9639"/>
        <dbReference type="ChEBI" id="CHEBI:15377"/>
        <dbReference type="ChEBI" id="CHEBI:78466"/>
        <dbReference type="ChEBI" id="CHEBI:78467"/>
    </reaction>
</comment>
<protein>
    <recommendedName>
        <fullName evidence="13">3-hydroxydecanoyl-[acyl-carrier-protein] dehydratase</fullName>
        <ecNumber evidence="13">4.2.1.59</ecNumber>
    </recommendedName>
    <alternativeName>
        <fullName evidence="13">3-hydroxyacyl-[acyl-carrier-protein] dehydratase FabA</fullName>
    </alternativeName>
    <alternativeName>
        <fullName evidence="13">Beta-hydroxydecanoyl thioester dehydrase</fullName>
    </alternativeName>
    <alternativeName>
        <fullName evidence="13">Trans-2-decenoyl-[acyl-carrier-protein] isomerase</fullName>
        <ecNumber evidence="13">5.3.3.14</ecNumber>
    </alternativeName>
</protein>
<dbReference type="EC" id="4.2.1.59" evidence="13"/>
<dbReference type="FunFam" id="3.10.129.10:FF:000003">
    <property type="entry name" value="3-hydroxydecanoyl-[acyl-carrier-protein] dehydratase"/>
    <property type="match status" value="1"/>
</dbReference>
<keyword evidence="10 13" id="KW-0275">Fatty acid biosynthesis</keyword>
<dbReference type="Pfam" id="PF07977">
    <property type="entry name" value="FabA"/>
    <property type="match status" value="1"/>
</dbReference>
<comment type="caution">
    <text evidence="14">The sequence shown here is derived from an EMBL/GenBank/DDBJ whole genome shotgun (WGS) entry which is preliminary data.</text>
</comment>
<dbReference type="AlphaFoldDB" id="A0A085JCG9"/>
<dbReference type="EMBL" id="JMPR01000039">
    <property type="protein sequence ID" value="KFD18165.1"/>
    <property type="molecule type" value="Genomic_DNA"/>
</dbReference>
<dbReference type="Proteomes" id="UP000028602">
    <property type="component" value="Unassembled WGS sequence"/>
</dbReference>
<dbReference type="SUPFAM" id="SSF54637">
    <property type="entry name" value="Thioesterase/thiol ester dehydrase-isomerase"/>
    <property type="match status" value="1"/>
</dbReference>
<dbReference type="GO" id="GO:0019171">
    <property type="term" value="F:(3R)-hydroxyacyl-[acyl-carrier-protein] dehydratase activity"/>
    <property type="evidence" value="ECO:0007669"/>
    <property type="project" value="UniProtKB-UniRule"/>
</dbReference>
<dbReference type="PANTHER" id="PTHR30272">
    <property type="entry name" value="3-HYDROXYACYL-[ACYL-CARRIER-PROTEIN] DEHYDRATASE"/>
    <property type="match status" value="1"/>
</dbReference>
<evidence type="ECO:0000256" key="9">
    <source>
        <dbReference type="ARBA" id="ARBA00023098"/>
    </source>
</evidence>
<keyword evidence="11 13" id="KW-0413">Isomerase</keyword>
<evidence type="ECO:0000256" key="1">
    <source>
        <dbReference type="ARBA" id="ARBA00001055"/>
    </source>
</evidence>
<dbReference type="PANTHER" id="PTHR30272:SF8">
    <property type="entry name" value="3-HYDROXYDECANOYL-[ACYL-CARRIER-PROTEIN] DEHYDRATASE"/>
    <property type="match status" value="1"/>
</dbReference>
<dbReference type="OrthoDB" id="9786735at2"/>
<keyword evidence="9 13" id="KW-0443">Lipid metabolism</keyword>
<dbReference type="GO" id="GO:0006636">
    <property type="term" value="P:unsaturated fatty acid biosynthetic process"/>
    <property type="evidence" value="ECO:0007669"/>
    <property type="project" value="UniProtKB-UniRule"/>
</dbReference>
<comment type="catalytic activity">
    <reaction evidence="1 13">
        <text>a (3R)-hydroxyacyl-[ACP] = a (2E)-enoyl-[ACP] + H2O</text>
        <dbReference type="Rhea" id="RHEA:13097"/>
        <dbReference type="Rhea" id="RHEA-COMP:9925"/>
        <dbReference type="Rhea" id="RHEA-COMP:9945"/>
        <dbReference type="ChEBI" id="CHEBI:15377"/>
        <dbReference type="ChEBI" id="CHEBI:78784"/>
        <dbReference type="ChEBI" id="CHEBI:78827"/>
        <dbReference type="EC" id="4.2.1.59"/>
    </reaction>
</comment>
<accession>A0A085JCG9</accession>